<accession>A0AAW5NT37</accession>
<evidence type="ECO:0000259" key="2">
    <source>
        <dbReference type="Pfam" id="PF16377"/>
    </source>
</evidence>
<dbReference type="Proteomes" id="UP001204548">
    <property type="component" value="Unassembled WGS sequence"/>
</dbReference>
<dbReference type="PROSITE" id="PS51257">
    <property type="entry name" value="PROKAR_LIPOPROTEIN"/>
    <property type="match status" value="1"/>
</dbReference>
<dbReference type="Pfam" id="PF16377">
    <property type="entry name" value="DUF4987"/>
    <property type="match status" value="1"/>
</dbReference>
<keyword evidence="1" id="KW-0732">Signal</keyword>
<comment type="caution">
    <text evidence="3">The sequence shown here is derived from an EMBL/GenBank/DDBJ whole genome shotgun (WGS) entry which is preliminary data.</text>
</comment>
<dbReference type="Pfam" id="PF14135">
    <property type="entry name" value="DUF4302"/>
    <property type="match status" value="1"/>
</dbReference>
<reference evidence="3" key="1">
    <citation type="submission" date="2022-08" db="EMBL/GenBank/DDBJ databases">
        <title>Genome Sequencing of Bacteroides fragilis Group Isolates with Nanopore Technology.</title>
        <authorList>
            <person name="Tisza M.J."/>
            <person name="Smith D."/>
            <person name="Dekker J.P."/>
        </authorList>
    </citation>
    <scope>NUCLEOTIDE SEQUENCE</scope>
    <source>
        <strain evidence="3">BFG-351</strain>
    </source>
</reference>
<sequence length="418" mass="46589">MRKQKIYTVISMLALLIVSACSLHEEEDFFNDSSANRMSEALKKYKEILIAPENGWIMKYYPSDDLSFGGYNLLISFDESGNAKIAGESADPDKSVTSLYSLIQSAGPVLTFDSYNEIMHLFSEPLKGYAGEFQFTIMSAAPDKVILSGTKTRNTIVLVPMPKEQAWSDYLKAVIKTQEDIFLGTFHLKVNGKEIGSVMQDKNVFTLTYAGAGELDAKKEIPFVYTSDGIELYEPLTIGGVTMSRFKADTEDVSYVCTDANVDAKFEAFYPEGYRFYDQLIGTYKLGNTTVKVINNPDNKTYTITGFYSQGTIQAEYMRSLGTLSIKFQYLGTYSGYFIYLCGWDTVAGYYTWMEGTGMNGVNSKDEPLTISFTDNGIWGDNSIDSFLAFAFEGQPPTSSNGYAALQRIIKPVLVKQD</sequence>
<name>A0AAW5NT37_9BACE</name>
<dbReference type="EMBL" id="JANUTS010000001">
    <property type="protein sequence ID" value="MCS2791332.1"/>
    <property type="molecule type" value="Genomic_DNA"/>
</dbReference>
<protein>
    <submittedName>
        <fullName evidence="3">DUF4302 domain-containing protein</fullName>
    </submittedName>
</protein>
<proteinExistence type="predicted"/>
<feature type="domain" description="DUF4987" evidence="2">
    <location>
        <begin position="263"/>
        <end position="388"/>
    </location>
</feature>
<dbReference type="InterPro" id="IPR025396">
    <property type="entry name" value="DUF4302"/>
</dbReference>
<organism evidence="3 4">
    <name type="scientific">Bacteroides faecis</name>
    <dbReference type="NCBI Taxonomy" id="674529"/>
    <lineage>
        <taxon>Bacteria</taxon>
        <taxon>Pseudomonadati</taxon>
        <taxon>Bacteroidota</taxon>
        <taxon>Bacteroidia</taxon>
        <taxon>Bacteroidales</taxon>
        <taxon>Bacteroidaceae</taxon>
        <taxon>Bacteroides</taxon>
    </lineage>
</organism>
<feature type="signal peptide" evidence="1">
    <location>
        <begin position="1"/>
        <end position="20"/>
    </location>
</feature>
<evidence type="ECO:0000313" key="3">
    <source>
        <dbReference type="EMBL" id="MCS2791332.1"/>
    </source>
</evidence>
<dbReference type="AlphaFoldDB" id="A0AAW5NT37"/>
<gene>
    <name evidence="3" type="ORF">NXW97_04785</name>
</gene>
<feature type="chain" id="PRO_5043857118" evidence="1">
    <location>
        <begin position="21"/>
        <end position="418"/>
    </location>
</feature>
<evidence type="ECO:0000256" key="1">
    <source>
        <dbReference type="SAM" id="SignalP"/>
    </source>
</evidence>
<dbReference type="RefSeq" id="WP_157998585.1">
    <property type="nucleotide sequence ID" value="NZ_CAJTBQ010000001.1"/>
</dbReference>
<dbReference type="InterPro" id="IPR032271">
    <property type="entry name" value="DUF4987"/>
</dbReference>
<evidence type="ECO:0000313" key="4">
    <source>
        <dbReference type="Proteomes" id="UP001204548"/>
    </source>
</evidence>